<dbReference type="Proteomes" id="UP000006729">
    <property type="component" value="Chromosome 18"/>
</dbReference>
<accession>A0A2K1WUA8</accession>
<protein>
    <submittedName>
        <fullName evidence="1">Uncharacterized protein</fullName>
    </submittedName>
</protein>
<name>A0A2K1WUA8_POPTR</name>
<dbReference type="InParanoid" id="A0A2K1WUA8"/>
<dbReference type="EMBL" id="CM009307">
    <property type="protein sequence ID" value="PNS92105.1"/>
    <property type="molecule type" value="Genomic_DNA"/>
</dbReference>
<proteinExistence type="predicted"/>
<evidence type="ECO:0000313" key="1">
    <source>
        <dbReference type="EMBL" id="PNS92105.1"/>
    </source>
</evidence>
<organism evidence="1 2">
    <name type="scientific">Populus trichocarpa</name>
    <name type="common">Western balsam poplar</name>
    <name type="synonym">Populus balsamifera subsp. trichocarpa</name>
    <dbReference type="NCBI Taxonomy" id="3694"/>
    <lineage>
        <taxon>Eukaryota</taxon>
        <taxon>Viridiplantae</taxon>
        <taxon>Streptophyta</taxon>
        <taxon>Embryophyta</taxon>
        <taxon>Tracheophyta</taxon>
        <taxon>Spermatophyta</taxon>
        <taxon>Magnoliopsida</taxon>
        <taxon>eudicotyledons</taxon>
        <taxon>Gunneridae</taxon>
        <taxon>Pentapetalae</taxon>
        <taxon>rosids</taxon>
        <taxon>fabids</taxon>
        <taxon>Malpighiales</taxon>
        <taxon>Salicaceae</taxon>
        <taxon>Saliceae</taxon>
        <taxon>Populus</taxon>
    </lineage>
</organism>
<dbReference type="AlphaFoldDB" id="A0A2K1WUA8"/>
<gene>
    <name evidence="1" type="ORF">POPTR_018G015400</name>
</gene>
<reference evidence="1 2" key="1">
    <citation type="journal article" date="2006" name="Science">
        <title>The genome of black cottonwood, Populus trichocarpa (Torr. &amp; Gray).</title>
        <authorList>
            <person name="Tuskan G.A."/>
            <person name="Difazio S."/>
            <person name="Jansson S."/>
            <person name="Bohlmann J."/>
            <person name="Grigoriev I."/>
            <person name="Hellsten U."/>
            <person name="Putnam N."/>
            <person name="Ralph S."/>
            <person name="Rombauts S."/>
            <person name="Salamov A."/>
            <person name="Schein J."/>
            <person name="Sterck L."/>
            <person name="Aerts A."/>
            <person name="Bhalerao R.R."/>
            <person name="Bhalerao R.P."/>
            <person name="Blaudez D."/>
            <person name="Boerjan W."/>
            <person name="Brun A."/>
            <person name="Brunner A."/>
            <person name="Busov V."/>
            <person name="Campbell M."/>
            <person name="Carlson J."/>
            <person name="Chalot M."/>
            <person name="Chapman J."/>
            <person name="Chen G.L."/>
            <person name="Cooper D."/>
            <person name="Coutinho P.M."/>
            <person name="Couturier J."/>
            <person name="Covert S."/>
            <person name="Cronk Q."/>
            <person name="Cunningham R."/>
            <person name="Davis J."/>
            <person name="Degroeve S."/>
            <person name="Dejardin A."/>
            <person name="Depamphilis C."/>
            <person name="Detter J."/>
            <person name="Dirks B."/>
            <person name="Dubchak I."/>
            <person name="Duplessis S."/>
            <person name="Ehlting J."/>
            <person name="Ellis B."/>
            <person name="Gendler K."/>
            <person name="Goodstein D."/>
            <person name="Gribskov M."/>
            <person name="Grimwood J."/>
            <person name="Groover A."/>
            <person name="Gunter L."/>
            <person name="Hamberger B."/>
            <person name="Heinze B."/>
            <person name="Helariutta Y."/>
            <person name="Henrissat B."/>
            <person name="Holligan D."/>
            <person name="Holt R."/>
            <person name="Huang W."/>
            <person name="Islam-Faridi N."/>
            <person name="Jones S."/>
            <person name="Jones-Rhoades M."/>
            <person name="Jorgensen R."/>
            <person name="Joshi C."/>
            <person name="Kangasjarvi J."/>
            <person name="Karlsson J."/>
            <person name="Kelleher C."/>
            <person name="Kirkpatrick R."/>
            <person name="Kirst M."/>
            <person name="Kohler A."/>
            <person name="Kalluri U."/>
            <person name="Larimer F."/>
            <person name="Leebens-Mack J."/>
            <person name="Leple J.C."/>
            <person name="Locascio P."/>
            <person name="Lou Y."/>
            <person name="Lucas S."/>
            <person name="Martin F."/>
            <person name="Montanini B."/>
            <person name="Napoli C."/>
            <person name="Nelson D.R."/>
            <person name="Nelson C."/>
            <person name="Nieminen K."/>
            <person name="Nilsson O."/>
            <person name="Pereda V."/>
            <person name="Peter G."/>
            <person name="Philippe R."/>
            <person name="Pilate G."/>
            <person name="Poliakov A."/>
            <person name="Razumovskaya J."/>
            <person name="Richardson P."/>
            <person name="Rinaldi C."/>
            <person name="Ritland K."/>
            <person name="Rouze P."/>
            <person name="Ryaboy D."/>
            <person name="Schmutz J."/>
            <person name="Schrader J."/>
            <person name="Segerman B."/>
            <person name="Shin H."/>
            <person name="Siddiqui A."/>
            <person name="Sterky F."/>
            <person name="Terry A."/>
            <person name="Tsai C.J."/>
            <person name="Uberbacher E."/>
            <person name="Unneberg P."/>
            <person name="Vahala J."/>
            <person name="Wall K."/>
            <person name="Wessler S."/>
            <person name="Yang G."/>
            <person name="Yin T."/>
            <person name="Douglas C."/>
            <person name="Marra M."/>
            <person name="Sandberg G."/>
            <person name="Van de Peer Y."/>
            <person name="Rokhsar D."/>
        </authorList>
    </citation>
    <scope>NUCLEOTIDE SEQUENCE [LARGE SCALE GENOMIC DNA]</scope>
    <source>
        <strain evidence="2">cv. Nisqually</strain>
    </source>
</reference>
<keyword evidence="2" id="KW-1185">Reference proteome</keyword>
<sequence>MGFSHLVPMQEGGGFLTGTIVSSWASRANNRQLRPASHSVLTLVSGQLTFRGLAQVYGGLYF</sequence>
<evidence type="ECO:0000313" key="2">
    <source>
        <dbReference type="Proteomes" id="UP000006729"/>
    </source>
</evidence>